<dbReference type="PROSITE" id="PS50949">
    <property type="entry name" value="HTH_GNTR"/>
    <property type="match status" value="1"/>
</dbReference>
<dbReference type="InterPro" id="IPR004839">
    <property type="entry name" value="Aminotransferase_I/II_large"/>
</dbReference>
<evidence type="ECO:0000256" key="1">
    <source>
        <dbReference type="ARBA" id="ARBA00005384"/>
    </source>
</evidence>
<dbReference type="SUPFAM" id="SSF46785">
    <property type="entry name" value="Winged helix' DNA-binding domain"/>
    <property type="match status" value="1"/>
</dbReference>
<sequence length="424" mass="44800">MPSTRAFAANLGLSRGTVVAAYDQLQAEGYLEATPGSGTRVEAAVRLRPARPAPPAPRAVPRTGPAYVDLRPGTPDVSSIVSPPWRAAWRKAVAHPTAVVDPLGLPAVRLEIAEHLRMMRALVRPPGQILVTSGAREGLALLLQALSAGRRRLLVGVEQPGHPALLGVPAALGIDTLPMQTDDQGLVTAAMPQGERLPDVVVVTPSHQYPNGGSLSLARRQELLGWAGRTGTIVVEDDYDSELRYVGMPLPALATLDDPDNGSVVLLGTFSTVLTPAVATGYLVAPARLIPTLSAHRLATGLPTPALVQQALADYLASGELRRHIQRMRRDYRRRRRLILDSLGSLPNAHLAPLTGGLHAVVHTEGPGAEVAATLAAQRILVGELSGYWGPHSPDVQGIVFGFGAVAPETLAELLPAIARACRR</sequence>
<dbReference type="InterPro" id="IPR015421">
    <property type="entry name" value="PyrdxlP-dep_Trfase_major"/>
</dbReference>
<protein>
    <submittedName>
        <fullName evidence="7">GntR family transcriptional regulator / MocR family aminotransferase</fullName>
    </submittedName>
</protein>
<keyword evidence="8" id="KW-1185">Reference proteome</keyword>
<gene>
    <name evidence="7" type="ORF">SAMN05443377_101125</name>
</gene>
<accession>A0A1H9PMF0</accession>
<dbReference type="STRING" id="64702.SAMN05443377_101125"/>
<dbReference type="Pfam" id="PF00392">
    <property type="entry name" value="GntR"/>
    <property type="match status" value="1"/>
</dbReference>
<keyword evidence="7" id="KW-0808">Transferase</keyword>
<dbReference type="InterPro" id="IPR015424">
    <property type="entry name" value="PyrdxlP-dep_Trfase"/>
</dbReference>
<dbReference type="Pfam" id="PF00155">
    <property type="entry name" value="Aminotran_1_2"/>
    <property type="match status" value="1"/>
</dbReference>
<comment type="similarity">
    <text evidence="1">In the C-terminal section; belongs to the class-I pyridoxal-phosphate-dependent aminotransferase family.</text>
</comment>
<evidence type="ECO:0000313" key="7">
    <source>
        <dbReference type="EMBL" id="SER48979.1"/>
    </source>
</evidence>
<dbReference type="GO" id="GO:0030170">
    <property type="term" value="F:pyridoxal phosphate binding"/>
    <property type="evidence" value="ECO:0007669"/>
    <property type="project" value="InterPro"/>
</dbReference>
<dbReference type="PRINTS" id="PR00035">
    <property type="entry name" value="HTHGNTR"/>
</dbReference>
<name>A0A1H9PMF0_9ACTN</name>
<dbReference type="PANTHER" id="PTHR46577:SF1">
    <property type="entry name" value="HTH-TYPE TRANSCRIPTIONAL REGULATORY PROTEIN GABR"/>
    <property type="match status" value="1"/>
</dbReference>
<keyword evidence="4" id="KW-0238">DNA-binding</keyword>
<keyword evidence="7" id="KW-0032">Aminotransferase</keyword>
<organism evidence="7 8">
    <name type="scientific">Propionibacterium cyclohexanicum</name>
    <dbReference type="NCBI Taxonomy" id="64702"/>
    <lineage>
        <taxon>Bacteria</taxon>
        <taxon>Bacillati</taxon>
        <taxon>Actinomycetota</taxon>
        <taxon>Actinomycetes</taxon>
        <taxon>Propionibacteriales</taxon>
        <taxon>Propionibacteriaceae</taxon>
        <taxon>Propionibacterium</taxon>
    </lineage>
</organism>
<dbReference type="EMBL" id="FOGZ01000001">
    <property type="protein sequence ID" value="SER48979.1"/>
    <property type="molecule type" value="Genomic_DNA"/>
</dbReference>
<dbReference type="InterPro" id="IPR036388">
    <property type="entry name" value="WH-like_DNA-bd_sf"/>
</dbReference>
<proteinExistence type="inferred from homology"/>
<keyword evidence="5" id="KW-0804">Transcription</keyword>
<evidence type="ECO:0000256" key="3">
    <source>
        <dbReference type="ARBA" id="ARBA00023015"/>
    </source>
</evidence>
<dbReference type="CDD" id="cd00609">
    <property type="entry name" value="AAT_like"/>
    <property type="match status" value="1"/>
</dbReference>
<dbReference type="GO" id="GO:0008483">
    <property type="term" value="F:transaminase activity"/>
    <property type="evidence" value="ECO:0007669"/>
    <property type="project" value="UniProtKB-KW"/>
</dbReference>
<keyword evidence="2" id="KW-0663">Pyridoxal phosphate</keyword>
<feature type="domain" description="HTH gntR-type" evidence="6">
    <location>
        <begin position="1"/>
        <end position="44"/>
    </location>
</feature>
<dbReference type="Proteomes" id="UP000198815">
    <property type="component" value="Unassembled WGS sequence"/>
</dbReference>
<dbReference type="InterPro" id="IPR036390">
    <property type="entry name" value="WH_DNA-bd_sf"/>
</dbReference>
<dbReference type="AlphaFoldDB" id="A0A1H9PMF0"/>
<evidence type="ECO:0000256" key="5">
    <source>
        <dbReference type="ARBA" id="ARBA00023163"/>
    </source>
</evidence>
<reference evidence="7 8" key="1">
    <citation type="submission" date="2016-10" db="EMBL/GenBank/DDBJ databases">
        <authorList>
            <person name="de Groot N.N."/>
        </authorList>
    </citation>
    <scope>NUCLEOTIDE SEQUENCE [LARGE SCALE GENOMIC DNA]</scope>
    <source>
        <strain evidence="7 8">DSM 16859</strain>
    </source>
</reference>
<dbReference type="Gene3D" id="1.10.10.10">
    <property type="entry name" value="Winged helix-like DNA-binding domain superfamily/Winged helix DNA-binding domain"/>
    <property type="match status" value="1"/>
</dbReference>
<dbReference type="SUPFAM" id="SSF53383">
    <property type="entry name" value="PLP-dependent transferases"/>
    <property type="match status" value="1"/>
</dbReference>
<keyword evidence="3" id="KW-0805">Transcription regulation</keyword>
<dbReference type="Gene3D" id="3.40.640.10">
    <property type="entry name" value="Type I PLP-dependent aspartate aminotransferase-like (Major domain)"/>
    <property type="match status" value="1"/>
</dbReference>
<dbReference type="PANTHER" id="PTHR46577">
    <property type="entry name" value="HTH-TYPE TRANSCRIPTIONAL REGULATORY PROTEIN GABR"/>
    <property type="match status" value="1"/>
</dbReference>
<evidence type="ECO:0000259" key="6">
    <source>
        <dbReference type="PROSITE" id="PS50949"/>
    </source>
</evidence>
<dbReference type="GO" id="GO:0003677">
    <property type="term" value="F:DNA binding"/>
    <property type="evidence" value="ECO:0007669"/>
    <property type="project" value="UniProtKB-KW"/>
</dbReference>
<evidence type="ECO:0000256" key="2">
    <source>
        <dbReference type="ARBA" id="ARBA00022898"/>
    </source>
</evidence>
<evidence type="ECO:0000256" key="4">
    <source>
        <dbReference type="ARBA" id="ARBA00023125"/>
    </source>
</evidence>
<evidence type="ECO:0000313" key="8">
    <source>
        <dbReference type="Proteomes" id="UP000198815"/>
    </source>
</evidence>
<dbReference type="GO" id="GO:0003700">
    <property type="term" value="F:DNA-binding transcription factor activity"/>
    <property type="evidence" value="ECO:0007669"/>
    <property type="project" value="InterPro"/>
</dbReference>
<dbReference type="CDD" id="cd07377">
    <property type="entry name" value="WHTH_GntR"/>
    <property type="match status" value="1"/>
</dbReference>
<dbReference type="InterPro" id="IPR000524">
    <property type="entry name" value="Tscrpt_reg_HTH_GntR"/>
</dbReference>
<dbReference type="InterPro" id="IPR051446">
    <property type="entry name" value="HTH_trans_reg/aminotransferase"/>
</dbReference>